<feature type="compositionally biased region" description="Basic and acidic residues" evidence="6">
    <location>
        <begin position="1241"/>
        <end position="1267"/>
    </location>
</feature>
<feature type="compositionally biased region" description="Basic and acidic residues" evidence="6">
    <location>
        <begin position="478"/>
        <end position="493"/>
    </location>
</feature>
<evidence type="ECO:0000313" key="10">
    <source>
        <dbReference type="Proteomes" id="UP001046870"/>
    </source>
</evidence>
<feature type="compositionally biased region" description="Low complexity" evidence="6">
    <location>
        <begin position="806"/>
        <end position="820"/>
    </location>
</feature>
<comment type="caution">
    <text evidence="9">The sequence shown here is derived from an EMBL/GenBank/DDBJ whole genome shotgun (WGS) entry which is preliminary data.</text>
</comment>
<dbReference type="GO" id="GO:0031410">
    <property type="term" value="C:cytoplasmic vesicle"/>
    <property type="evidence" value="ECO:0007669"/>
    <property type="project" value="TreeGrafter"/>
</dbReference>
<feature type="compositionally biased region" description="Basic and acidic residues" evidence="6">
    <location>
        <begin position="739"/>
        <end position="748"/>
    </location>
</feature>
<dbReference type="SUPFAM" id="SSF50044">
    <property type="entry name" value="SH3-domain"/>
    <property type="match status" value="1"/>
</dbReference>
<feature type="region of interest" description="Disordered" evidence="6">
    <location>
        <begin position="210"/>
        <end position="237"/>
    </location>
</feature>
<feature type="region of interest" description="Disordered" evidence="6">
    <location>
        <begin position="922"/>
        <end position="946"/>
    </location>
</feature>
<feature type="region of interest" description="Disordered" evidence="6">
    <location>
        <begin position="1559"/>
        <end position="1593"/>
    </location>
</feature>
<keyword evidence="4" id="KW-0597">Phosphoprotein</keyword>
<feature type="compositionally biased region" description="Low complexity" evidence="6">
    <location>
        <begin position="767"/>
        <end position="779"/>
    </location>
</feature>
<dbReference type="PANTHER" id="PTHR15591">
    <property type="entry name" value="RUN AND SH3 DOMAIN CONTAINING"/>
    <property type="match status" value="1"/>
</dbReference>
<protein>
    <recommendedName>
        <fullName evidence="11">Iporin</fullName>
    </recommendedName>
</protein>
<dbReference type="InterPro" id="IPR047342">
    <property type="entry name" value="RUN_RUSC2"/>
</dbReference>
<sequence length="1657" mass="178744">MDSPPKLSGETLIVHHIPLVHCQVPGRQCCSSVKRSNPFCSPDNLGLTRTTSLPERDVLHREALVYSSLIQTSTSSCSKEPPLPVRPKPRDKSNPLRHNPFLLNVDDDDDEEDGDDDGDNLNGYLEDSSFHLHGNSNGDIDNGTGVSPFHLHDMEYPPEPFLLHSGLGKGWCTMGGHMGAAEAHEGGRVGAIKAATRLEGLDLSGFECQRRHGSSGSTLSMDCGEHEWGEEDEDEAPLRSGRRSQACSCSSSSDFAPLPSQRRCCCCSLPEPFPEGQPGYASDSSCNSSDGVLVNFSAIYNKMNNGVPAKPLNLNSSAEQSCTSSSSEPGGAFYLDLHTSPTELRCGMGGGAAAGPSQDSAHSASCGCRSPEALDANCNSYHLPCDGLSADVSDLTACFHSQARLVVATQNYYKLVTCDLSSQSSPSPAGSSITSCSEEHNRGSPTQATEYYLFRRPKDEEGEAAEEEESRQEEDEDEKRREEGGSDASHKMIEGQLYVNVSPPVGSRNMCGVGGSVGRPRSRSYDRNLDKSPSPRLGSLERMLSCPVRLSESSAPSPPPPRVTSFAEIARSKRRNGSGAAGGGAGGGGGGGSPSLRTSAEATSTSSHSQSSQEFSPIPEMPRLGQSSSLPPLPFARYYSQGSGDTPTHAHLCSPGGGGAGWEARTRAEGGSSSAAADVVRYSKDQRPTTLPIQPFTFQHQLGKSQSKLLRPLLSDYVSQMYSRPSGQPAPEGGEDPAEEPRLRRAPDSVRPSPLGSYSPVRLQGAPSSGTCSTCTPTPEQSHHGQPPMRSLSCPLSAGLLPVRASPGPSLLLQQPSPTQEPRPKQVILPPTPPPPPVRKELPPPPTILPALPAHCVHRNSLPALPTASFSPLGHLEPAQRCGSSEGVKAAMVGGTGPRALNANHLSPQALKWREYRRKNPLGVERPSGGSCAPLAGSLDTRRGEGRQARRNVFDFPASSSHAHARLNGQPTRQPQNYYSDFFPDYFSLTEKPPEEFCLSPDATSESISIDLLQKRGLVKAINTAVDLIVAHFGTSRDAGVKAKLGNSSVSPNIGHLILKYLCPAIRDVLQDGLRAYVLDLIIGQRRNQPWSVVEASTQLGPSTRVLHSLFSKVSQYSELTNHGMRLNAFVFGLLNLRSLEFWFNHLYTHEDIVAAHYHPWGFLPLSQGVCQPLFEELLLLLQPLSLLPFDLDLLFEPRLLQKGQEHLRRKEQLCSAGQGLEHSVRSTFQLMRGWGAVGTESKREGAEARTEGAGCKKERTDSKQEGLWPKREGVECRRDGMGQWREGAALWKEEVGSEGKGAGPKATEPGREGERMLTETGKTGAEVLRDSGVGAGRGALRLKGVGGESRCEQEESERDRERRREKGEPLLTEGMRQRDRQAGWWYQLMQSSQVYIDNSAEGSKFVKWEKRKKTAGDIPAGRGTDNGVSRRQSQPPPREGVVEGAEASEEGEGLKEVGTESGKSAKGRPSWMGSPPESVVSELKRSKEKEPETQGAPAEAQEEPTQALRWGRLFGAGVGSPIRTQRAEQRLGRSQRSRLPSGWLSLDRSMLDLVAQTVGAGKRSDPTAAPQSQAPPPAQQPQAQAAQQQAPREVRALCHHVATQPGQLSFNKGDVLRVLNRAEPDWLHCALGDRTGLVPIIYVTLTEESQGSQGPL</sequence>
<dbReference type="PROSITE" id="PS50826">
    <property type="entry name" value="RUN"/>
    <property type="match status" value="1"/>
</dbReference>
<feature type="region of interest" description="Disordered" evidence="6">
    <location>
        <begin position="1408"/>
        <end position="1539"/>
    </location>
</feature>
<keyword evidence="10" id="KW-1185">Reference proteome</keyword>
<feature type="region of interest" description="Disordered" evidence="6">
    <location>
        <begin position="721"/>
        <end position="846"/>
    </location>
</feature>
<dbReference type="PANTHER" id="PTHR15591:SF14">
    <property type="entry name" value="AP-4 COMPLEX ACCESSORY SUBUNIT RUSC2"/>
    <property type="match status" value="1"/>
</dbReference>
<evidence type="ECO:0000313" key="9">
    <source>
        <dbReference type="EMBL" id="KAG7476521.1"/>
    </source>
</evidence>
<feature type="region of interest" description="Disordered" evidence="6">
    <location>
        <begin position="420"/>
        <end position="677"/>
    </location>
</feature>
<dbReference type="SUPFAM" id="SSF140741">
    <property type="entry name" value="RUN domain-like"/>
    <property type="match status" value="1"/>
</dbReference>
<feature type="region of interest" description="Disordered" evidence="6">
    <location>
        <begin position="1333"/>
        <end position="1378"/>
    </location>
</feature>
<keyword evidence="2 5" id="KW-0728">SH3 domain</keyword>
<dbReference type="CDD" id="cd17702">
    <property type="entry name" value="RUN_RUSC2"/>
    <property type="match status" value="1"/>
</dbReference>
<feature type="domain" description="SH3" evidence="7">
    <location>
        <begin position="1590"/>
        <end position="1649"/>
    </location>
</feature>
<dbReference type="InterPro" id="IPR037213">
    <property type="entry name" value="Run_dom_sf"/>
</dbReference>
<dbReference type="EMBL" id="JAFDVH010000006">
    <property type="protein sequence ID" value="KAG7476521.1"/>
    <property type="molecule type" value="Genomic_DNA"/>
</dbReference>
<dbReference type="SMART" id="SM00326">
    <property type="entry name" value="SH3"/>
    <property type="match status" value="1"/>
</dbReference>
<keyword evidence="3" id="KW-0963">Cytoplasm</keyword>
<proteinExistence type="predicted"/>
<evidence type="ECO:0000256" key="6">
    <source>
        <dbReference type="SAM" id="MobiDB-lite"/>
    </source>
</evidence>
<evidence type="ECO:0000256" key="5">
    <source>
        <dbReference type="PROSITE-ProRule" id="PRU00192"/>
    </source>
</evidence>
<dbReference type="FunFam" id="1.20.58.900:FF:000006">
    <property type="entry name" value="RUN and SH3 domain containing 1"/>
    <property type="match status" value="1"/>
</dbReference>
<feature type="compositionally biased region" description="Basic and acidic residues" evidence="6">
    <location>
        <begin position="1483"/>
        <end position="1493"/>
    </location>
</feature>
<dbReference type="InterPro" id="IPR036028">
    <property type="entry name" value="SH3-like_dom_sf"/>
</dbReference>
<gene>
    <name evidence="9" type="ORF">MATL_G00083890</name>
</gene>
<evidence type="ECO:0000256" key="4">
    <source>
        <dbReference type="ARBA" id="ARBA00022553"/>
    </source>
</evidence>
<feature type="compositionally biased region" description="Low complexity" evidence="6">
    <location>
        <begin position="421"/>
        <end position="436"/>
    </location>
</feature>
<dbReference type="OrthoDB" id="9884296at2759"/>
<dbReference type="Gene3D" id="1.20.58.900">
    <property type="match status" value="1"/>
</dbReference>
<evidence type="ECO:0000259" key="8">
    <source>
        <dbReference type="PROSITE" id="PS50826"/>
    </source>
</evidence>
<dbReference type="InterPro" id="IPR004012">
    <property type="entry name" value="Run_dom"/>
</dbReference>
<evidence type="ECO:0000259" key="7">
    <source>
        <dbReference type="PROSITE" id="PS50002"/>
    </source>
</evidence>
<feature type="compositionally biased region" description="Acidic residues" evidence="6">
    <location>
        <begin position="105"/>
        <end position="119"/>
    </location>
</feature>
<dbReference type="Proteomes" id="UP001046870">
    <property type="component" value="Chromosome 6"/>
</dbReference>
<feature type="compositionally biased region" description="Basic and acidic residues" evidence="6">
    <location>
        <begin position="1350"/>
        <end position="1369"/>
    </location>
</feature>
<evidence type="ECO:0000256" key="2">
    <source>
        <dbReference type="ARBA" id="ARBA00022443"/>
    </source>
</evidence>
<name>A0A9D3Q496_MEGAT</name>
<dbReference type="PROSITE" id="PS50002">
    <property type="entry name" value="SH3"/>
    <property type="match status" value="1"/>
</dbReference>
<feature type="domain" description="RUN" evidence="8">
    <location>
        <begin position="1053"/>
        <end position="1197"/>
    </location>
</feature>
<feature type="region of interest" description="Disordered" evidence="6">
    <location>
        <begin position="1240"/>
        <end position="1267"/>
    </location>
</feature>
<feature type="compositionally biased region" description="Low complexity" evidence="6">
    <location>
        <begin position="1494"/>
        <end position="1508"/>
    </location>
</feature>
<feature type="compositionally biased region" description="Acidic residues" evidence="6">
    <location>
        <begin position="460"/>
        <end position="477"/>
    </location>
</feature>
<comment type="subcellular location">
    <subcellularLocation>
        <location evidence="1">Cytoplasm</location>
    </subcellularLocation>
</comment>
<dbReference type="Gene3D" id="2.30.30.40">
    <property type="entry name" value="SH3 Domains"/>
    <property type="match status" value="1"/>
</dbReference>
<feature type="region of interest" description="Disordered" evidence="6">
    <location>
        <begin position="74"/>
        <end position="139"/>
    </location>
</feature>
<dbReference type="Pfam" id="PF14604">
    <property type="entry name" value="SH3_9"/>
    <property type="match status" value="1"/>
</dbReference>
<feature type="compositionally biased region" description="Low complexity" evidence="6">
    <location>
        <begin position="599"/>
        <end position="616"/>
    </location>
</feature>
<dbReference type="Pfam" id="PF02759">
    <property type="entry name" value="RUN"/>
    <property type="match status" value="1"/>
</dbReference>
<feature type="compositionally biased region" description="Low complexity" evidence="6">
    <location>
        <begin position="1581"/>
        <end position="1592"/>
    </location>
</feature>
<evidence type="ECO:0008006" key="11">
    <source>
        <dbReference type="Google" id="ProtNLM"/>
    </source>
</evidence>
<accession>A0A9D3Q496</accession>
<feature type="compositionally biased region" description="Gly residues" evidence="6">
    <location>
        <begin position="579"/>
        <end position="593"/>
    </location>
</feature>
<organism evidence="9 10">
    <name type="scientific">Megalops atlanticus</name>
    <name type="common">Tarpon</name>
    <name type="synonym">Clupea gigantea</name>
    <dbReference type="NCBI Taxonomy" id="7932"/>
    <lineage>
        <taxon>Eukaryota</taxon>
        <taxon>Metazoa</taxon>
        <taxon>Chordata</taxon>
        <taxon>Craniata</taxon>
        <taxon>Vertebrata</taxon>
        <taxon>Euteleostomi</taxon>
        <taxon>Actinopterygii</taxon>
        <taxon>Neopterygii</taxon>
        <taxon>Teleostei</taxon>
        <taxon>Elopiformes</taxon>
        <taxon>Megalopidae</taxon>
        <taxon>Megalops</taxon>
    </lineage>
</organism>
<dbReference type="SMART" id="SM00593">
    <property type="entry name" value="RUN"/>
    <property type="match status" value="1"/>
</dbReference>
<feature type="compositionally biased region" description="Pro residues" evidence="6">
    <location>
        <begin position="830"/>
        <end position="846"/>
    </location>
</feature>
<dbReference type="InterPro" id="IPR047343">
    <property type="entry name" value="RUSC1_2"/>
</dbReference>
<dbReference type="InterPro" id="IPR001452">
    <property type="entry name" value="SH3_domain"/>
</dbReference>
<evidence type="ECO:0000256" key="1">
    <source>
        <dbReference type="ARBA" id="ARBA00004496"/>
    </source>
</evidence>
<evidence type="ECO:0000256" key="3">
    <source>
        <dbReference type="ARBA" id="ARBA00022490"/>
    </source>
</evidence>
<reference evidence="9" key="1">
    <citation type="submission" date="2021-01" db="EMBL/GenBank/DDBJ databases">
        <authorList>
            <person name="Zahm M."/>
            <person name="Roques C."/>
            <person name="Cabau C."/>
            <person name="Klopp C."/>
            <person name="Donnadieu C."/>
            <person name="Jouanno E."/>
            <person name="Lampietro C."/>
            <person name="Louis A."/>
            <person name="Herpin A."/>
            <person name="Echchiki A."/>
            <person name="Berthelot C."/>
            <person name="Parey E."/>
            <person name="Roest-Crollius H."/>
            <person name="Braasch I."/>
            <person name="Postlethwait J."/>
            <person name="Bobe J."/>
            <person name="Montfort J."/>
            <person name="Bouchez O."/>
            <person name="Begum T."/>
            <person name="Mejri S."/>
            <person name="Adams A."/>
            <person name="Chen W.-J."/>
            <person name="Guiguen Y."/>
        </authorList>
    </citation>
    <scope>NUCLEOTIDE SEQUENCE</scope>
    <source>
        <strain evidence="9">YG-15Mar2019-1</strain>
        <tissue evidence="9">Brain</tissue>
    </source>
</reference>